<evidence type="ECO:0000313" key="1">
    <source>
        <dbReference type="EMBL" id="KAJ1120163.1"/>
    </source>
</evidence>
<proteinExistence type="predicted"/>
<organism evidence="1 2">
    <name type="scientific">Pleurodeles waltl</name>
    <name type="common">Iberian ribbed newt</name>
    <dbReference type="NCBI Taxonomy" id="8319"/>
    <lineage>
        <taxon>Eukaryota</taxon>
        <taxon>Metazoa</taxon>
        <taxon>Chordata</taxon>
        <taxon>Craniata</taxon>
        <taxon>Vertebrata</taxon>
        <taxon>Euteleostomi</taxon>
        <taxon>Amphibia</taxon>
        <taxon>Batrachia</taxon>
        <taxon>Caudata</taxon>
        <taxon>Salamandroidea</taxon>
        <taxon>Salamandridae</taxon>
        <taxon>Pleurodelinae</taxon>
        <taxon>Pleurodeles</taxon>
    </lineage>
</organism>
<name>A0AAV7P3D9_PLEWA</name>
<gene>
    <name evidence="1" type="ORF">NDU88_008338</name>
</gene>
<protein>
    <submittedName>
        <fullName evidence="1">Uncharacterized protein</fullName>
    </submittedName>
</protein>
<comment type="caution">
    <text evidence="1">The sequence shown here is derived from an EMBL/GenBank/DDBJ whole genome shotgun (WGS) entry which is preliminary data.</text>
</comment>
<reference evidence="1" key="1">
    <citation type="journal article" date="2022" name="bioRxiv">
        <title>Sequencing and chromosome-scale assembly of the giantPleurodeles waltlgenome.</title>
        <authorList>
            <person name="Brown T."/>
            <person name="Elewa A."/>
            <person name="Iarovenko S."/>
            <person name="Subramanian E."/>
            <person name="Araus A.J."/>
            <person name="Petzold A."/>
            <person name="Susuki M."/>
            <person name="Suzuki K.-i.T."/>
            <person name="Hayashi T."/>
            <person name="Toyoda A."/>
            <person name="Oliveira C."/>
            <person name="Osipova E."/>
            <person name="Leigh N.D."/>
            <person name="Simon A."/>
            <person name="Yun M.H."/>
        </authorList>
    </citation>
    <scope>NUCLEOTIDE SEQUENCE</scope>
    <source>
        <strain evidence="1">20211129_DDA</strain>
        <tissue evidence="1">Liver</tissue>
    </source>
</reference>
<dbReference type="AlphaFoldDB" id="A0AAV7P3D9"/>
<evidence type="ECO:0000313" key="2">
    <source>
        <dbReference type="Proteomes" id="UP001066276"/>
    </source>
</evidence>
<sequence>MNDGEQHGTRDVVNGPGNCDKWELQEKLHYKDYEEKLEEVDILDEDGRMVPGMQGRGVNMVEKCDV</sequence>
<dbReference type="Proteomes" id="UP001066276">
    <property type="component" value="Chromosome 8"/>
</dbReference>
<keyword evidence="2" id="KW-1185">Reference proteome</keyword>
<accession>A0AAV7P3D9</accession>
<dbReference type="EMBL" id="JANPWB010000012">
    <property type="protein sequence ID" value="KAJ1120163.1"/>
    <property type="molecule type" value="Genomic_DNA"/>
</dbReference>